<accession>A0A2C6DLH4</accession>
<keyword evidence="3 4" id="KW-0418">Kinase</keyword>
<evidence type="ECO:0000256" key="1">
    <source>
        <dbReference type="ARBA" id="ARBA00006284"/>
    </source>
</evidence>
<dbReference type="InterPro" id="IPR018197">
    <property type="entry name" value="Glycerate_kinase_RE-like"/>
</dbReference>
<sequence length="380" mass="39440">MKIVIAPDSYKESLSALDVAIQIEAGFREIFPDAEYIKLPVADGGEGTVEAMVAATSGRIIAVDVTDPLGERGSAFLGLSGDDRYAIIEMAAASGLERVPVNKRNPMITTSFGTGELISAALNQGVTHCIIGIGGSATNDGGAGMAQALGVQLLDIDGKQLGFGGGELEKLDRIDISAMDPRIKNCRFEVACDVTNPLTGAQGASAIFGPQKGASATMIEQLDANLLHYAKIIKRDLGLEVNDVPGAGAAGGMGAALLAFLGAELRPGIDIVTEAVGLDAVVKDADLVITGEGRIDSQTVNGKVPIGVARVAKRYNKPVIAIAGSLSSDVDIVYQHGLDATFSVLYKICSLDDALKQAAENVKMTARNIAMVFKLGLSLR</sequence>
<evidence type="ECO:0000256" key="4">
    <source>
        <dbReference type="PIRNR" id="PIRNR006078"/>
    </source>
</evidence>
<evidence type="ECO:0000313" key="6">
    <source>
        <dbReference type="Proteomes" id="UP000224974"/>
    </source>
</evidence>
<dbReference type="Proteomes" id="UP000224974">
    <property type="component" value="Unassembled WGS sequence"/>
</dbReference>
<dbReference type="STRING" id="1111728.GCA_000427805_00574"/>
<evidence type="ECO:0000313" key="5">
    <source>
        <dbReference type="EMBL" id="PHI29671.1"/>
    </source>
</evidence>
<name>A0A2C6DLH4_9GAMM</name>
<dbReference type="GO" id="GO:0031388">
    <property type="term" value="P:organic acid phosphorylation"/>
    <property type="evidence" value="ECO:0007669"/>
    <property type="project" value="UniProtKB-UniRule"/>
</dbReference>
<comment type="caution">
    <text evidence="5">The sequence shown here is derived from an EMBL/GenBank/DDBJ whole genome shotgun (WGS) entry which is preliminary data.</text>
</comment>
<dbReference type="NCBIfam" id="TIGR00045">
    <property type="entry name" value="glycerate kinase"/>
    <property type="match status" value="1"/>
</dbReference>
<gene>
    <name evidence="5" type="ORF">CRN84_10165</name>
</gene>
<dbReference type="SUPFAM" id="SSF110738">
    <property type="entry name" value="Glycerate kinase I"/>
    <property type="match status" value="1"/>
</dbReference>
<keyword evidence="2 4" id="KW-0808">Transferase</keyword>
<dbReference type="PIRSF" id="PIRSF006078">
    <property type="entry name" value="GlxK"/>
    <property type="match status" value="1"/>
</dbReference>
<proteinExistence type="inferred from homology"/>
<keyword evidence="6" id="KW-1185">Reference proteome</keyword>
<dbReference type="PANTHER" id="PTHR21599">
    <property type="entry name" value="GLYCERATE KINASE"/>
    <property type="match status" value="1"/>
</dbReference>
<dbReference type="RefSeq" id="WP_029093178.1">
    <property type="nucleotide sequence ID" value="NZ_PDDX01000001.1"/>
</dbReference>
<dbReference type="AlphaFoldDB" id="A0A2C6DLH4"/>
<dbReference type="Pfam" id="PF02595">
    <property type="entry name" value="Gly_kinase"/>
    <property type="match status" value="1"/>
</dbReference>
<dbReference type="InterPro" id="IPR036129">
    <property type="entry name" value="Glycerate_kinase_sf"/>
</dbReference>
<reference evidence="6" key="1">
    <citation type="submission" date="2017-09" db="EMBL/GenBank/DDBJ databases">
        <title>FDA dAtabase for Regulatory Grade micrObial Sequences (FDA-ARGOS): Supporting development and validation of Infectious Disease Dx tests.</title>
        <authorList>
            <person name="Minogue T."/>
            <person name="Wolcott M."/>
            <person name="Wasieloski L."/>
            <person name="Aguilar W."/>
            <person name="Moore D."/>
            <person name="Tallon L."/>
            <person name="Sadzewicz L."/>
            <person name="Ott S."/>
            <person name="Zhao X."/>
            <person name="Nagaraj S."/>
            <person name="Vavikolanu K."/>
            <person name="Aluvathingal J."/>
            <person name="Nadendla S."/>
            <person name="Sichtig H."/>
        </authorList>
    </citation>
    <scope>NUCLEOTIDE SEQUENCE [LARGE SCALE GENOMIC DNA]</scope>
    <source>
        <strain evidence="6">FDAARGOS_387</strain>
    </source>
</reference>
<organism evidence="5 6">
    <name type="scientific">Budvicia aquatica</name>
    <dbReference type="NCBI Taxonomy" id="82979"/>
    <lineage>
        <taxon>Bacteria</taxon>
        <taxon>Pseudomonadati</taxon>
        <taxon>Pseudomonadota</taxon>
        <taxon>Gammaproteobacteria</taxon>
        <taxon>Enterobacterales</taxon>
        <taxon>Budviciaceae</taxon>
        <taxon>Budvicia</taxon>
    </lineage>
</organism>
<comment type="similarity">
    <text evidence="1 4">Belongs to the glycerate kinase type-1 family.</text>
</comment>
<dbReference type="Gene3D" id="3.40.50.10350">
    <property type="entry name" value="Glycerate kinase, domain 1"/>
    <property type="match status" value="1"/>
</dbReference>
<evidence type="ECO:0000256" key="2">
    <source>
        <dbReference type="ARBA" id="ARBA00022679"/>
    </source>
</evidence>
<dbReference type="PANTHER" id="PTHR21599:SF7">
    <property type="entry name" value="GLYCERATE 2-KINASE"/>
    <property type="match status" value="1"/>
</dbReference>
<dbReference type="GO" id="GO:0008887">
    <property type="term" value="F:glycerate kinase activity"/>
    <property type="evidence" value="ECO:0007669"/>
    <property type="project" value="UniProtKB-UniRule"/>
</dbReference>
<dbReference type="OrthoDB" id="9774290at2"/>
<protein>
    <submittedName>
        <fullName evidence="5">Glycerate kinase</fullName>
    </submittedName>
</protein>
<evidence type="ECO:0000256" key="3">
    <source>
        <dbReference type="ARBA" id="ARBA00022777"/>
    </source>
</evidence>
<dbReference type="EMBL" id="PDDX01000001">
    <property type="protein sequence ID" value="PHI29671.1"/>
    <property type="molecule type" value="Genomic_DNA"/>
</dbReference>
<dbReference type="InterPro" id="IPR004381">
    <property type="entry name" value="Glycerate_kinase"/>
</dbReference>
<dbReference type="Gene3D" id="3.90.1510.10">
    <property type="entry name" value="Glycerate kinase, domain 2"/>
    <property type="match status" value="1"/>
</dbReference>
<dbReference type="InterPro" id="IPR018193">
    <property type="entry name" value="Glyc_kinase_flavodox-like_fold"/>
</dbReference>